<reference evidence="2 3" key="1">
    <citation type="submission" date="2016-09" db="EMBL/GenBank/DDBJ databases">
        <authorList>
            <person name="Capua I."/>
            <person name="De Benedictis P."/>
            <person name="Joannis T."/>
            <person name="Lombin L.H."/>
            <person name="Cattoli G."/>
        </authorList>
    </citation>
    <scope>NUCLEOTIDE SEQUENCE [LARGE SCALE GENOMIC DNA]</scope>
    <source>
        <strain evidence="2 3">IMI 309357</strain>
    </source>
</reference>
<feature type="compositionally biased region" description="Polar residues" evidence="1">
    <location>
        <begin position="214"/>
        <end position="224"/>
    </location>
</feature>
<comment type="caution">
    <text evidence="2">The sequence shown here is derived from an EMBL/GenBank/DDBJ whole genome shotgun (WGS) entry which is preliminary data.</text>
</comment>
<dbReference type="Proteomes" id="UP000176998">
    <property type="component" value="Unassembled WGS sequence"/>
</dbReference>
<dbReference type="OrthoDB" id="426882at2759"/>
<dbReference type="EMBL" id="MJBS01000150">
    <property type="protein sequence ID" value="OHE92350.1"/>
    <property type="molecule type" value="Genomic_DNA"/>
</dbReference>
<evidence type="ECO:0000313" key="3">
    <source>
        <dbReference type="Proteomes" id="UP000176998"/>
    </source>
</evidence>
<proteinExistence type="predicted"/>
<evidence type="ECO:0000313" key="2">
    <source>
        <dbReference type="EMBL" id="OHE92350.1"/>
    </source>
</evidence>
<accession>A0A1G4AT54</accession>
<feature type="region of interest" description="Disordered" evidence="1">
    <location>
        <begin position="194"/>
        <end position="224"/>
    </location>
</feature>
<name>A0A1G4AT54_9PEZI</name>
<gene>
    <name evidence="2" type="ORF">CORC01_12345</name>
</gene>
<evidence type="ECO:0000256" key="1">
    <source>
        <dbReference type="SAM" id="MobiDB-lite"/>
    </source>
</evidence>
<organism evidence="2 3">
    <name type="scientific">Colletotrichum orchidophilum</name>
    <dbReference type="NCBI Taxonomy" id="1209926"/>
    <lineage>
        <taxon>Eukaryota</taxon>
        <taxon>Fungi</taxon>
        <taxon>Dikarya</taxon>
        <taxon>Ascomycota</taxon>
        <taxon>Pezizomycotina</taxon>
        <taxon>Sordariomycetes</taxon>
        <taxon>Hypocreomycetidae</taxon>
        <taxon>Glomerellales</taxon>
        <taxon>Glomerellaceae</taxon>
        <taxon>Colletotrichum</taxon>
    </lineage>
</organism>
<protein>
    <submittedName>
        <fullName evidence="2">Uncharacterized protein</fullName>
    </submittedName>
</protein>
<dbReference type="GeneID" id="34565476"/>
<sequence length="224" mass="24633">MALLAVVVHVQPLVATAIMNHLIHHEFRLGADLMPNREWDNSANLLIQFAAKFLKIMIIGSLTTMILTFIRREVTLSQGTPLAVFFAGNNFSSSKFLWSDELTAMMRDRFLTVEKGLVRFLPHHVLRPGGDHGTCDGCRPDFPQRLVDEGEFASMETRCRVTILDSNNTDITALENPTTQAFLANLDSTSPPLPSFGIDPELPTSLSASSSLSQAKGNSQYTGA</sequence>
<dbReference type="RefSeq" id="XP_022469519.1">
    <property type="nucleotide sequence ID" value="XM_022623966.1"/>
</dbReference>
<dbReference type="AlphaFoldDB" id="A0A1G4AT54"/>
<keyword evidence="3" id="KW-1185">Reference proteome</keyword>